<keyword evidence="2" id="KW-1185">Reference proteome</keyword>
<name>A0A316WV34_9FLAO</name>
<dbReference type="AlphaFoldDB" id="A0A316WV34"/>
<protein>
    <submittedName>
        <fullName evidence="1">Uncharacterized protein</fullName>
    </submittedName>
</protein>
<dbReference type="Proteomes" id="UP000236594">
    <property type="component" value="Unassembled WGS sequence"/>
</dbReference>
<organism evidence="1 2">
    <name type="scientific">Chryseobacterium phosphatilyticum</name>
    <dbReference type="NCBI Taxonomy" id="475075"/>
    <lineage>
        <taxon>Bacteria</taxon>
        <taxon>Pseudomonadati</taxon>
        <taxon>Bacteroidota</taxon>
        <taxon>Flavobacteriia</taxon>
        <taxon>Flavobacteriales</taxon>
        <taxon>Weeksellaceae</taxon>
        <taxon>Chryseobacterium group</taxon>
        <taxon>Chryseobacterium</taxon>
    </lineage>
</organism>
<comment type="caution">
    <text evidence="1">The sequence shown here is derived from an EMBL/GenBank/DDBJ whole genome shotgun (WGS) entry which is preliminary data.</text>
</comment>
<reference evidence="1 2" key="1">
    <citation type="submission" date="2018-04" db="EMBL/GenBank/DDBJ databases">
        <title>Draft Genome Sequence of Phosphate-Solubilizing Chryseobacterium sp. ISE14 that is a Biocontrol and Plant Growth-Promoting Rhizobacterium Isolated from Cucumber.</title>
        <authorList>
            <person name="Jeong J.-J."/>
            <person name="Sang M.K."/>
            <person name="Choi I.-G."/>
            <person name="Kim K.D."/>
        </authorList>
    </citation>
    <scope>NUCLEOTIDE SEQUENCE [LARGE SCALE GENOMIC DNA]</scope>
    <source>
        <strain evidence="1 2">ISE14</strain>
    </source>
</reference>
<dbReference type="OrthoDB" id="1524444at2"/>
<accession>A0A316WV34</accession>
<proteinExistence type="predicted"/>
<sequence length="180" mass="20040">MKKILPFILLAGIGFLSYSCDNKDDVIVQQNANFQMKDITGTFTGANNANWTISQGLGVKSTDVLLVYRNINSNSSSSAIWQQIPKTYFLSNGRELDYNFIFNNQNVDITSRANFDQNTLTPAEAQTYLNNQTFRIVIVPANPNGSSNKSANAPVDYSDYNAVVKYYNLNDSNVPSVRVN</sequence>
<evidence type="ECO:0000313" key="1">
    <source>
        <dbReference type="EMBL" id="PWN63018.1"/>
    </source>
</evidence>
<dbReference type="EMBL" id="PPED02000008">
    <property type="protein sequence ID" value="PWN63018.1"/>
    <property type="molecule type" value="Genomic_DNA"/>
</dbReference>
<dbReference type="RefSeq" id="WP_109714306.1">
    <property type="nucleotide sequence ID" value="NZ_PPED02000008.1"/>
</dbReference>
<dbReference type="PROSITE" id="PS51257">
    <property type="entry name" value="PROKAR_LIPOPROTEIN"/>
    <property type="match status" value="1"/>
</dbReference>
<evidence type="ECO:0000313" key="2">
    <source>
        <dbReference type="Proteomes" id="UP000236594"/>
    </source>
</evidence>
<gene>
    <name evidence="1" type="ORF">C1631_022285</name>
</gene>